<evidence type="ECO:0000256" key="3">
    <source>
        <dbReference type="ARBA" id="ARBA00022989"/>
    </source>
</evidence>
<dbReference type="EMBL" id="JAYDCJ010000003">
    <property type="protein sequence ID" value="MEA1081188.1"/>
    <property type="molecule type" value="Genomic_DNA"/>
</dbReference>
<keyword evidence="3 8" id="KW-1133">Transmembrane helix</keyword>
<dbReference type="Gene3D" id="1.10.287.950">
    <property type="entry name" value="Methyl-accepting chemotaxis protein"/>
    <property type="match status" value="1"/>
</dbReference>
<dbReference type="RefSeq" id="WP_322855658.1">
    <property type="nucleotide sequence ID" value="NZ_JAYDCJ010000003.1"/>
</dbReference>
<evidence type="ECO:0000256" key="8">
    <source>
        <dbReference type="SAM" id="Phobius"/>
    </source>
</evidence>
<evidence type="ECO:0000313" key="11">
    <source>
        <dbReference type="EMBL" id="MEA1081188.1"/>
    </source>
</evidence>
<dbReference type="SMART" id="SM00304">
    <property type="entry name" value="HAMP"/>
    <property type="match status" value="1"/>
</dbReference>
<evidence type="ECO:0000256" key="6">
    <source>
        <dbReference type="ARBA" id="ARBA00029447"/>
    </source>
</evidence>
<evidence type="ECO:0000256" key="5">
    <source>
        <dbReference type="ARBA" id="ARBA00023224"/>
    </source>
</evidence>
<dbReference type="SMART" id="SM00283">
    <property type="entry name" value="MA"/>
    <property type="match status" value="1"/>
</dbReference>
<dbReference type="PANTHER" id="PTHR32089">
    <property type="entry name" value="METHYL-ACCEPTING CHEMOTAXIS PROTEIN MCPB"/>
    <property type="match status" value="1"/>
</dbReference>
<keyword evidence="2 8" id="KW-0812">Transmembrane</keyword>
<keyword evidence="4 8" id="KW-0472">Membrane</keyword>
<evidence type="ECO:0000256" key="1">
    <source>
        <dbReference type="ARBA" id="ARBA00004141"/>
    </source>
</evidence>
<evidence type="ECO:0000259" key="10">
    <source>
        <dbReference type="PROSITE" id="PS50885"/>
    </source>
</evidence>
<feature type="domain" description="Methyl-accepting transducer" evidence="9">
    <location>
        <begin position="354"/>
        <end position="590"/>
    </location>
</feature>
<dbReference type="PANTHER" id="PTHR32089:SF119">
    <property type="entry name" value="METHYL-ACCEPTING CHEMOTAXIS PROTEIN CTPL"/>
    <property type="match status" value="1"/>
</dbReference>
<dbReference type="SUPFAM" id="SSF58104">
    <property type="entry name" value="Methyl-accepting chemotaxis protein (MCP) signaling domain"/>
    <property type="match status" value="1"/>
</dbReference>
<proteinExistence type="inferred from homology"/>
<evidence type="ECO:0000256" key="7">
    <source>
        <dbReference type="PROSITE-ProRule" id="PRU00284"/>
    </source>
</evidence>
<comment type="caution">
    <text evidence="11">The sequence shown here is derived from an EMBL/GenBank/DDBJ whole genome shotgun (WGS) entry which is preliminary data.</text>
</comment>
<keyword evidence="5 7" id="KW-0807">Transducer</keyword>
<organism evidence="11 12">
    <name type="scientific">Marinobacter qingdaonensis</name>
    <dbReference type="NCBI Taxonomy" id="3108486"/>
    <lineage>
        <taxon>Bacteria</taxon>
        <taxon>Pseudomonadati</taxon>
        <taxon>Pseudomonadota</taxon>
        <taxon>Gammaproteobacteria</taxon>
        <taxon>Pseudomonadales</taxon>
        <taxon>Marinobacteraceae</taxon>
        <taxon>Marinobacter</taxon>
    </lineage>
</organism>
<gene>
    <name evidence="11" type="ORF">U5822_10935</name>
</gene>
<dbReference type="Pfam" id="PF00015">
    <property type="entry name" value="MCPsignal"/>
    <property type="match status" value="1"/>
</dbReference>
<dbReference type="InterPro" id="IPR004089">
    <property type="entry name" value="MCPsignal_dom"/>
</dbReference>
<dbReference type="PROSITE" id="PS50111">
    <property type="entry name" value="CHEMOTAXIS_TRANSDUC_2"/>
    <property type="match status" value="1"/>
</dbReference>
<evidence type="ECO:0000256" key="4">
    <source>
        <dbReference type="ARBA" id="ARBA00023136"/>
    </source>
</evidence>
<comment type="similarity">
    <text evidence="6">Belongs to the methyl-accepting chemotaxis (MCP) protein family.</text>
</comment>
<comment type="subcellular location">
    <subcellularLocation>
        <location evidence="1">Membrane</location>
        <topology evidence="1">Multi-pass membrane protein</topology>
    </subcellularLocation>
</comment>
<dbReference type="Pfam" id="PF00672">
    <property type="entry name" value="HAMP"/>
    <property type="match status" value="1"/>
</dbReference>
<name>A0ABU5NZF0_9GAMM</name>
<accession>A0ABU5NZF0</accession>
<reference evidence="11 12" key="1">
    <citation type="submission" date="2023-12" db="EMBL/GenBank/DDBJ databases">
        <title>Marinobacter qingdaonensis sp. nov., isolated from the intertidal sediment of Qingdao, PR China.</title>
        <authorList>
            <person name="Li Y."/>
        </authorList>
    </citation>
    <scope>NUCLEOTIDE SEQUENCE [LARGE SCALE GENOMIC DNA]</scope>
    <source>
        <strain evidence="11 12">ASW11-75</strain>
    </source>
</reference>
<evidence type="ECO:0000313" key="12">
    <source>
        <dbReference type="Proteomes" id="UP001305746"/>
    </source>
</evidence>
<evidence type="ECO:0000259" key="9">
    <source>
        <dbReference type="PROSITE" id="PS50111"/>
    </source>
</evidence>
<dbReference type="CDD" id="cd06225">
    <property type="entry name" value="HAMP"/>
    <property type="match status" value="1"/>
</dbReference>
<keyword evidence="12" id="KW-1185">Reference proteome</keyword>
<evidence type="ECO:0000256" key="2">
    <source>
        <dbReference type="ARBA" id="ARBA00022692"/>
    </source>
</evidence>
<feature type="domain" description="HAMP" evidence="10">
    <location>
        <begin position="295"/>
        <end position="349"/>
    </location>
</feature>
<dbReference type="CDD" id="cd11386">
    <property type="entry name" value="MCP_signal"/>
    <property type="match status" value="1"/>
</dbReference>
<dbReference type="PROSITE" id="PS50885">
    <property type="entry name" value="HAMP"/>
    <property type="match status" value="1"/>
</dbReference>
<feature type="transmembrane region" description="Helical" evidence="8">
    <location>
        <begin position="273"/>
        <end position="293"/>
    </location>
</feature>
<protein>
    <submittedName>
        <fullName evidence="11">Methyl-accepting chemotaxis protein</fullName>
    </submittedName>
</protein>
<dbReference type="InterPro" id="IPR003660">
    <property type="entry name" value="HAMP_dom"/>
</dbReference>
<sequence>MALSWKQKFLLLIAATFLGLAIATLASLSGLAKVSEAYEARGQAQGYGAASLNLLNDWLAVERLSEDLTPDTADRFRVMLDSLLAQANELTELAAQLPTEAETEAGAGEVRDRVQDYTELRREWLATSQTLGLTHNDGLKATLSGYVDNDLRAISISIFNDDINTIASNYRDYLDSFDPSYAEQTRDAIARMQAVVTDMEWQDIDIGQAVQGLATAFTEAETVVGDLAALEAQLEIRGSALRTLIDDQIDALNTGLIRTTSEQAVQARTASTWLILATSVVVLLVLVLTLTGASRTLVKRLNEVVRLLSQVASGDLSQRLAPGRNPKDEFNQLGNATNQMLDDVSAVIGQVVEGNKTLASLQEELDALIGHMDRKGEQVAEETEQTATAVQEIAHTAVEIAQHTQSVNTATQRANGAAQSGAQVVKRSSDSMSALAERIQRTHDQIGQLSKTGEQVNSIVGVINSLAEQTNLLALNAAIEAARAGEAGRGFSVVADEVRSLAEKTVSATDGIADIVNSLNRETSAITTMMQEGLKSASEGEQSANEAAEAIDQITGSIDQLAGDMNQVVNSVEGISTTTEEIAQKVEQIHGHTQETTDMRQRLTAHIERLSSQTASLTSASQRFRL</sequence>
<dbReference type="Proteomes" id="UP001305746">
    <property type="component" value="Unassembled WGS sequence"/>
</dbReference>